<name>A0ABY7E9U5_MYAAR</name>
<gene>
    <name evidence="1" type="ORF">MAR_021124</name>
</gene>
<reference evidence="1" key="1">
    <citation type="submission" date="2022-11" db="EMBL/GenBank/DDBJ databases">
        <title>Centuries of genome instability and evolution in soft-shell clam transmissible cancer (bioRxiv).</title>
        <authorList>
            <person name="Hart S.F.M."/>
            <person name="Yonemitsu M.A."/>
            <person name="Giersch R.M."/>
            <person name="Beal B.F."/>
            <person name="Arriagada G."/>
            <person name="Davis B.W."/>
            <person name="Ostrander E.A."/>
            <person name="Goff S.P."/>
            <person name="Metzger M.J."/>
        </authorList>
    </citation>
    <scope>NUCLEOTIDE SEQUENCE</scope>
    <source>
        <strain evidence="1">MELC-2E11</strain>
        <tissue evidence="1">Siphon/mantle</tissue>
    </source>
</reference>
<dbReference type="Proteomes" id="UP001164746">
    <property type="component" value="Chromosome 5"/>
</dbReference>
<sequence length="513" mass="58259">MVIVATVTPRDDKVCVVPRIRATSDDLIKIGKINIHFYKQSRNAMEMIVFKTLTEIYPDTDRSDTELLKIARSLRTRTPGWSDVMQGVQTGVFSGQSKVLYLPMINENPSDLSCIYSTLRFVSNQTRSMRPWYWKALNIVTNETHDDDIKKTVVRLSAFHAEMSFLDSIGKLMENSVYAPNTVGHMLSGKAVGRAIRGHVLVCDTLDHLLISTTLPRLQKDQMDEENDNANKDESNIIGKENYLDQNRHDALPTKSPRDNVKAMLDDLLSKKISVQDICENKLLGDFEQTYEVSTQNLRKYRTAKLWLQYMKMINILKDFIAAERMGKWQDHLQSLKRMLPYFAAAGHNLYLKSKQDALRTIETGRIADVKVNVDSAQTVGGKGLRETKKVLEVSFKRSIQAVTLGFKTYLKVDGEEISVDPQLIFQRLVTVSDNTLDDTGYIFRYELRAYQSALFDASGLLREAHKSQLAHAIWDKGRCGTDNIQSGISTVLDGGSLLQRLPWKNRASYNSM</sequence>
<accession>A0ABY7E9U5</accession>
<protein>
    <submittedName>
        <fullName evidence="1">Uncharacterized protein</fullName>
    </submittedName>
</protein>
<dbReference type="PANTHER" id="PTHR46704">
    <property type="entry name" value="CXC DOMAIN-CONTAINING PROTEIN-RELATED"/>
    <property type="match status" value="1"/>
</dbReference>
<keyword evidence="2" id="KW-1185">Reference proteome</keyword>
<organism evidence="1 2">
    <name type="scientific">Mya arenaria</name>
    <name type="common">Soft-shell clam</name>
    <dbReference type="NCBI Taxonomy" id="6604"/>
    <lineage>
        <taxon>Eukaryota</taxon>
        <taxon>Metazoa</taxon>
        <taxon>Spiralia</taxon>
        <taxon>Lophotrochozoa</taxon>
        <taxon>Mollusca</taxon>
        <taxon>Bivalvia</taxon>
        <taxon>Autobranchia</taxon>
        <taxon>Heteroconchia</taxon>
        <taxon>Euheterodonta</taxon>
        <taxon>Imparidentia</taxon>
        <taxon>Neoheterodontei</taxon>
        <taxon>Myida</taxon>
        <taxon>Myoidea</taxon>
        <taxon>Myidae</taxon>
        <taxon>Mya</taxon>
    </lineage>
</organism>
<proteinExistence type="predicted"/>
<evidence type="ECO:0000313" key="2">
    <source>
        <dbReference type="Proteomes" id="UP001164746"/>
    </source>
</evidence>
<dbReference type="EMBL" id="CP111016">
    <property type="protein sequence ID" value="WAR05755.1"/>
    <property type="molecule type" value="Genomic_DNA"/>
</dbReference>
<dbReference type="PANTHER" id="PTHR46704:SF1">
    <property type="entry name" value="TELOMERE LENGTH REGULATION PROTEIN TEL2 HOMOLOG"/>
    <property type="match status" value="1"/>
</dbReference>
<evidence type="ECO:0000313" key="1">
    <source>
        <dbReference type="EMBL" id="WAR05755.1"/>
    </source>
</evidence>